<comment type="caution">
    <text evidence="3">The sequence shown here is derived from an EMBL/GenBank/DDBJ whole genome shotgun (WGS) entry which is preliminary data.</text>
</comment>
<feature type="transmembrane region" description="Helical" evidence="2">
    <location>
        <begin position="118"/>
        <end position="138"/>
    </location>
</feature>
<dbReference type="Proteomes" id="UP000188929">
    <property type="component" value="Unassembled WGS sequence"/>
</dbReference>
<organism evidence="3 4">
    <name type="scientific">Pseudofrankia asymbiotica</name>
    <dbReference type="NCBI Taxonomy" id="1834516"/>
    <lineage>
        <taxon>Bacteria</taxon>
        <taxon>Bacillati</taxon>
        <taxon>Actinomycetota</taxon>
        <taxon>Actinomycetes</taxon>
        <taxon>Frankiales</taxon>
        <taxon>Frankiaceae</taxon>
        <taxon>Pseudofrankia</taxon>
    </lineage>
</organism>
<keyword evidence="4" id="KW-1185">Reference proteome</keyword>
<dbReference type="GO" id="GO:0005886">
    <property type="term" value="C:plasma membrane"/>
    <property type="evidence" value="ECO:0007669"/>
    <property type="project" value="TreeGrafter"/>
</dbReference>
<dbReference type="PANTHER" id="PTHR34989">
    <property type="entry name" value="PROTEIN HDED"/>
    <property type="match status" value="1"/>
</dbReference>
<evidence type="ECO:0000313" key="4">
    <source>
        <dbReference type="Proteomes" id="UP000188929"/>
    </source>
</evidence>
<dbReference type="Pfam" id="PF03729">
    <property type="entry name" value="DUF308"/>
    <property type="match status" value="2"/>
</dbReference>
<evidence type="ECO:0000256" key="1">
    <source>
        <dbReference type="SAM" id="MobiDB-lite"/>
    </source>
</evidence>
<feature type="compositionally biased region" description="Basic and acidic residues" evidence="1">
    <location>
        <begin position="191"/>
        <end position="200"/>
    </location>
</feature>
<evidence type="ECO:0000256" key="2">
    <source>
        <dbReference type="SAM" id="Phobius"/>
    </source>
</evidence>
<dbReference type="EMBL" id="MOMC01000024">
    <property type="protein sequence ID" value="ONH30688.1"/>
    <property type="molecule type" value="Genomic_DNA"/>
</dbReference>
<name>A0A1V2IBW3_9ACTN</name>
<feature type="transmembrane region" description="Helical" evidence="2">
    <location>
        <begin position="62"/>
        <end position="82"/>
    </location>
</feature>
<keyword evidence="2" id="KW-0812">Transmembrane</keyword>
<dbReference type="InterPro" id="IPR052712">
    <property type="entry name" value="Acid_resist_chaperone_HdeD"/>
</dbReference>
<proteinExistence type="predicted"/>
<feature type="transmembrane region" description="Helical" evidence="2">
    <location>
        <begin position="144"/>
        <end position="164"/>
    </location>
</feature>
<dbReference type="PANTHER" id="PTHR34989:SF1">
    <property type="entry name" value="PROTEIN HDED"/>
    <property type="match status" value="1"/>
</dbReference>
<evidence type="ECO:0000313" key="3">
    <source>
        <dbReference type="EMBL" id="ONH30688.1"/>
    </source>
</evidence>
<reference evidence="4" key="1">
    <citation type="submission" date="2016-10" db="EMBL/GenBank/DDBJ databases">
        <title>Frankia sp. NRRL B-16386 Genome sequencing.</title>
        <authorList>
            <person name="Ghodhbane-Gtari F."/>
            <person name="Swanson E."/>
            <person name="Gueddou A."/>
            <person name="Hezbri K."/>
            <person name="Ktari K."/>
            <person name="Nouioui I."/>
            <person name="Morris K."/>
            <person name="Simpson S."/>
            <person name="Abebe-Akele F."/>
            <person name="Thomas K."/>
            <person name="Gtari M."/>
            <person name="Tisa L.S."/>
        </authorList>
    </citation>
    <scope>NUCLEOTIDE SEQUENCE [LARGE SCALE GENOMIC DNA]</scope>
    <source>
        <strain evidence="4">NRRL B-16386</strain>
    </source>
</reference>
<accession>A0A1V2IBW3</accession>
<keyword evidence="2" id="KW-1133">Transmembrane helix</keyword>
<gene>
    <name evidence="3" type="ORF">BL253_12875</name>
</gene>
<dbReference type="STRING" id="1834516.BL253_12875"/>
<feature type="region of interest" description="Disordered" evidence="1">
    <location>
        <begin position="173"/>
        <end position="207"/>
    </location>
</feature>
<protein>
    <recommendedName>
        <fullName evidence="5">HdeD family acid-resistance protein</fullName>
    </recommendedName>
</protein>
<dbReference type="AlphaFoldDB" id="A0A1V2IBW3"/>
<evidence type="ECO:0008006" key="5">
    <source>
        <dbReference type="Google" id="ProtNLM"/>
    </source>
</evidence>
<feature type="transmembrane region" description="Helical" evidence="2">
    <location>
        <begin position="88"/>
        <end position="111"/>
    </location>
</feature>
<dbReference type="InterPro" id="IPR005325">
    <property type="entry name" value="DUF308_memb"/>
</dbReference>
<keyword evidence="2" id="KW-0472">Membrane</keyword>
<sequence>MVRSTSTSMLVRGVIALIMGIFAIAWPGVTIAVLVALFAIYVFCDAFGQFHRAFASDRAGPVAGHVLLGVLDIVAGIVALAWPGITAFVLTVWIAAWAVVTGVIEIGSAVASRGTSGLRLSLGLLGVASVLFGIVVFAHPYAGAVSVALLFGLFLLVYGVDLLVTGGRMHRDQQAGGHLDTGATGWTGLGRHADTRRQADRPTSSPR</sequence>